<organism evidence="2 3">
    <name type="scientific">Clostridium aminobutyricum</name>
    <dbReference type="NCBI Taxonomy" id="33953"/>
    <lineage>
        <taxon>Bacteria</taxon>
        <taxon>Bacillati</taxon>
        <taxon>Bacillota</taxon>
        <taxon>Clostridia</taxon>
        <taxon>Eubacteriales</taxon>
        <taxon>Clostridiaceae</taxon>
        <taxon>Clostridium</taxon>
    </lineage>
</organism>
<dbReference type="PRINTS" id="PR00419">
    <property type="entry name" value="ADXRDTASE"/>
</dbReference>
<dbReference type="GO" id="GO:0016491">
    <property type="term" value="F:oxidoreductase activity"/>
    <property type="evidence" value="ECO:0007669"/>
    <property type="project" value="InterPro"/>
</dbReference>
<dbReference type="InterPro" id="IPR023753">
    <property type="entry name" value="FAD/NAD-binding_dom"/>
</dbReference>
<dbReference type="InterPro" id="IPR028261">
    <property type="entry name" value="DPD_II"/>
</dbReference>
<sequence length="616" mass="66832">MSRLDIKTRDRAQRAVEGLYKDLERRIIASPPGQCPVDMAASFLKLCHAQSCGKCVPCRVGLGQLLNLIDEVLDLSEDVSLDTIPLIQRTAEAIRDSADCAIGTEAANMVLRGLIGFREDYEEHIVRHRCTESIQKLKQPVPCVALCPAGVDVPGYGALVYEGRYADAVKLIRKDNPFPTVCALICEHPCEARCKRNLIDAPVNIRGLKRYAVDHCGTVPVPEKMDDTGKNVAIIGGGPSGLSAAYYLAIMGHKVTVYEKRNHLGGMLRYGIPSYRLPRERLQFDIDAILSAGVAMETGYDINDVKNITELREKHDAVYISIGAHTHKEIGIEGEYSRGVLSAVEMLRSIGDDTMPDFLGKAVVVIGGGNVAMDVARTAKRLGASEVSIVYRRRRDDMTALPDEIEGAIAEGCQLLQLKAPARIESDEAGEVKALWVKPQIAGEADPSGRPKPADAQAQPERIPCHIIIAAIGQGIDAKSFEKYGIPVNRGNIKADASSGIENILGVFAGGDCVTGPSTVINAIAAGKVAAANIDTYLGYHHAIECDVEIPEAGSLDKKPCGRVELKMRYAGERGSDFEEIEQGMTEEEAKQEAMRCLRCDHFGLGSFKGGRELQW</sequence>
<dbReference type="Gene3D" id="3.50.50.60">
    <property type="entry name" value="FAD/NAD(P)-binding domain"/>
    <property type="match status" value="2"/>
</dbReference>
<keyword evidence="3" id="KW-1185">Reference proteome</keyword>
<dbReference type="InterPro" id="IPR009051">
    <property type="entry name" value="Helical_ferredxn"/>
</dbReference>
<evidence type="ECO:0000259" key="1">
    <source>
        <dbReference type="SMART" id="SM00928"/>
    </source>
</evidence>
<dbReference type="PANTHER" id="PTHR42783">
    <property type="entry name" value="GLUTAMATE SYNTHASE [NADPH] SMALL CHAIN"/>
    <property type="match status" value="1"/>
</dbReference>
<dbReference type="GO" id="GO:0051539">
    <property type="term" value="F:4 iron, 4 sulfur cluster binding"/>
    <property type="evidence" value="ECO:0007669"/>
    <property type="project" value="InterPro"/>
</dbReference>
<dbReference type="InterPro" id="IPR036188">
    <property type="entry name" value="FAD/NAD-bd_sf"/>
</dbReference>
<dbReference type="PANTHER" id="PTHR42783:SF3">
    <property type="entry name" value="GLUTAMATE SYNTHASE [NADPH] SMALL CHAIN-RELATED"/>
    <property type="match status" value="1"/>
</dbReference>
<dbReference type="SMART" id="SM00928">
    <property type="entry name" value="NADH_4Fe-4S"/>
    <property type="match status" value="1"/>
</dbReference>
<dbReference type="Pfam" id="PF07992">
    <property type="entry name" value="Pyr_redox_2"/>
    <property type="match status" value="1"/>
</dbReference>
<dbReference type="Pfam" id="PF10589">
    <property type="entry name" value="NADH_4Fe-4S"/>
    <property type="match status" value="1"/>
</dbReference>
<dbReference type="Proteomes" id="UP000664545">
    <property type="component" value="Unassembled WGS sequence"/>
</dbReference>
<dbReference type="InterPro" id="IPR037207">
    <property type="entry name" value="Nuop51_4Fe4S-bd_sf"/>
</dbReference>
<dbReference type="NCBIfam" id="NF009410">
    <property type="entry name" value="PRK12771.1"/>
    <property type="match status" value="1"/>
</dbReference>
<gene>
    <name evidence="2" type="ORF">JYB65_05150</name>
</gene>
<evidence type="ECO:0000313" key="3">
    <source>
        <dbReference type="Proteomes" id="UP000664545"/>
    </source>
</evidence>
<dbReference type="Gene3D" id="1.10.1060.10">
    <property type="entry name" value="Alpha-helical ferredoxin"/>
    <property type="match status" value="1"/>
</dbReference>
<protein>
    <submittedName>
        <fullName evidence="2">FAD-dependent oxidoreductase</fullName>
    </submittedName>
</protein>
<accession>A0A939D8N4</accession>
<evidence type="ECO:0000313" key="2">
    <source>
        <dbReference type="EMBL" id="MBN7772743.1"/>
    </source>
</evidence>
<dbReference type="AlphaFoldDB" id="A0A939D8N4"/>
<dbReference type="SUPFAM" id="SSF140490">
    <property type="entry name" value="Nqo1C-terminal domain-like"/>
    <property type="match status" value="1"/>
</dbReference>
<feature type="domain" description="NADH-ubiquinone oxidoreductase 51kDa subunit iron-sulphur binding" evidence="1">
    <location>
        <begin position="37"/>
        <end position="79"/>
    </location>
</feature>
<dbReference type="EMBL" id="JAFJZZ010000001">
    <property type="protein sequence ID" value="MBN7772743.1"/>
    <property type="molecule type" value="Genomic_DNA"/>
</dbReference>
<dbReference type="InterPro" id="IPR019575">
    <property type="entry name" value="Nuop51_4Fe4S-bd"/>
</dbReference>
<dbReference type="SUPFAM" id="SSF46548">
    <property type="entry name" value="alpha-helical ferredoxin"/>
    <property type="match status" value="2"/>
</dbReference>
<dbReference type="Pfam" id="PF14691">
    <property type="entry name" value="Fer4_20"/>
    <property type="match status" value="1"/>
</dbReference>
<proteinExistence type="predicted"/>
<reference evidence="2" key="1">
    <citation type="submission" date="2021-02" db="EMBL/GenBank/DDBJ databases">
        <title>Abyssanaerobacter marinus gen.nov., sp., nov, anaerobic bacterium isolated from the Onnuri vent field of Indian Ocean and suggestion of Mogibacteriaceae fam. nov., and proposal of reclassification of ambiguous this family's genus member.</title>
        <authorList>
            <person name="Kim Y.J."/>
            <person name="Yang J.-A."/>
        </authorList>
    </citation>
    <scope>NUCLEOTIDE SEQUENCE</scope>
    <source>
        <strain evidence="2">DSM 2634</strain>
    </source>
</reference>
<dbReference type="RefSeq" id="WP_206581520.1">
    <property type="nucleotide sequence ID" value="NZ_JAFJZZ010000001.1"/>
</dbReference>
<comment type="caution">
    <text evidence="2">The sequence shown here is derived from an EMBL/GenBank/DDBJ whole genome shotgun (WGS) entry which is preliminary data.</text>
</comment>
<name>A0A939D8N4_CLOAM</name>
<dbReference type="SUPFAM" id="SSF51971">
    <property type="entry name" value="Nucleotide-binding domain"/>
    <property type="match status" value="1"/>
</dbReference>